<feature type="region of interest" description="Disordered" evidence="1">
    <location>
        <begin position="16"/>
        <end position="83"/>
    </location>
</feature>
<sequence>MVNLLFHHQGAVQSTQRGLVSTAIGSSPGSPWEEPETLPVPEGPQAAVRLGDRRRPESARLLPADQWSDGLTSNSSSALTEKTQADLQQQVGLLWTLVHQEDLACWSGLTWRPSEDPGPQRGSGH</sequence>
<protein>
    <submittedName>
        <fullName evidence="2">Uncharacterized protein</fullName>
    </submittedName>
</protein>
<feature type="compositionally biased region" description="Polar residues" evidence="1">
    <location>
        <begin position="69"/>
        <end position="83"/>
    </location>
</feature>
<comment type="caution">
    <text evidence="2">The sequence shown here is derived from an EMBL/GenBank/DDBJ whole genome shotgun (WGS) entry which is preliminary data.</text>
</comment>
<gene>
    <name evidence="2" type="ORF">EYF80_019279</name>
</gene>
<dbReference type="AlphaFoldDB" id="A0A4Z2HZU9"/>
<reference evidence="2 3" key="1">
    <citation type="submission" date="2019-03" db="EMBL/GenBank/DDBJ databases">
        <title>First draft genome of Liparis tanakae, snailfish: a comprehensive survey of snailfish specific genes.</title>
        <authorList>
            <person name="Kim W."/>
            <person name="Song I."/>
            <person name="Jeong J.-H."/>
            <person name="Kim D."/>
            <person name="Kim S."/>
            <person name="Ryu S."/>
            <person name="Song J.Y."/>
            <person name="Lee S.K."/>
        </authorList>
    </citation>
    <scope>NUCLEOTIDE SEQUENCE [LARGE SCALE GENOMIC DNA]</scope>
    <source>
        <tissue evidence="2">Muscle</tissue>
    </source>
</reference>
<name>A0A4Z2HZU9_9TELE</name>
<accession>A0A4Z2HZU9</accession>
<dbReference type="EMBL" id="SRLO01000162">
    <property type="protein sequence ID" value="TNN70544.1"/>
    <property type="molecule type" value="Genomic_DNA"/>
</dbReference>
<organism evidence="2 3">
    <name type="scientific">Liparis tanakae</name>
    <name type="common">Tanaka's snailfish</name>
    <dbReference type="NCBI Taxonomy" id="230148"/>
    <lineage>
        <taxon>Eukaryota</taxon>
        <taxon>Metazoa</taxon>
        <taxon>Chordata</taxon>
        <taxon>Craniata</taxon>
        <taxon>Vertebrata</taxon>
        <taxon>Euteleostomi</taxon>
        <taxon>Actinopterygii</taxon>
        <taxon>Neopterygii</taxon>
        <taxon>Teleostei</taxon>
        <taxon>Neoteleostei</taxon>
        <taxon>Acanthomorphata</taxon>
        <taxon>Eupercaria</taxon>
        <taxon>Perciformes</taxon>
        <taxon>Cottioidei</taxon>
        <taxon>Cottales</taxon>
        <taxon>Liparidae</taxon>
        <taxon>Liparis</taxon>
    </lineage>
</organism>
<evidence type="ECO:0000256" key="1">
    <source>
        <dbReference type="SAM" id="MobiDB-lite"/>
    </source>
</evidence>
<feature type="compositionally biased region" description="Polar residues" evidence="1">
    <location>
        <begin position="16"/>
        <end position="29"/>
    </location>
</feature>
<evidence type="ECO:0000313" key="2">
    <source>
        <dbReference type="EMBL" id="TNN70544.1"/>
    </source>
</evidence>
<keyword evidence="3" id="KW-1185">Reference proteome</keyword>
<dbReference type="Proteomes" id="UP000314294">
    <property type="component" value="Unassembled WGS sequence"/>
</dbReference>
<evidence type="ECO:0000313" key="3">
    <source>
        <dbReference type="Proteomes" id="UP000314294"/>
    </source>
</evidence>
<proteinExistence type="predicted"/>